<comment type="caution">
    <text evidence="1">The sequence shown here is derived from an EMBL/GenBank/DDBJ whole genome shotgun (WGS) entry which is preliminary data.</text>
</comment>
<evidence type="ECO:0000313" key="1">
    <source>
        <dbReference type="EMBL" id="KAJ3224689.1"/>
    </source>
</evidence>
<protein>
    <recommendedName>
        <fullName evidence="3">Essential protein Yae1 N-terminal domain-containing protein</fullName>
    </recommendedName>
</protein>
<proteinExistence type="predicted"/>
<keyword evidence="2" id="KW-1185">Reference proteome</keyword>
<dbReference type="PANTHER" id="PTHR28532:SF1">
    <property type="entry name" value="ORAL CANCER OVEREXPRESSED 1"/>
    <property type="match status" value="1"/>
</dbReference>
<reference evidence="1" key="1">
    <citation type="submission" date="2020-05" db="EMBL/GenBank/DDBJ databases">
        <title>Phylogenomic resolution of chytrid fungi.</title>
        <authorList>
            <person name="Stajich J.E."/>
            <person name="Amses K."/>
            <person name="Simmons R."/>
            <person name="Seto K."/>
            <person name="Myers J."/>
            <person name="Bonds A."/>
            <person name="Quandt C.A."/>
            <person name="Barry K."/>
            <person name="Liu P."/>
            <person name="Grigoriev I."/>
            <person name="Longcore J.E."/>
            <person name="James T.Y."/>
        </authorList>
    </citation>
    <scope>NUCLEOTIDE SEQUENCE</scope>
    <source>
        <strain evidence="1">JEL0476</strain>
    </source>
</reference>
<name>A0AAD5XXR3_9FUNG</name>
<organism evidence="1 2">
    <name type="scientific">Clydaea vesicula</name>
    <dbReference type="NCBI Taxonomy" id="447962"/>
    <lineage>
        <taxon>Eukaryota</taxon>
        <taxon>Fungi</taxon>
        <taxon>Fungi incertae sedis</taxon>
        <taxon>Chytridiomycota</taxon>
        <taxon>Chytridiomycota incertae sedis</taxon>
        <taxon>Chytridiomycetes</taxon>
        <taxon>Lobulomycetales</taxon>
        <taxon>Lobulomycetaceae</taxon>
        <taxon>Clydaea</taxon>
    </lineage>
</organism>
<dbReference type="EMBL" id="JADGJW010000085">
    <property type="protein sequence ID" value="KAJ3224689.1"/>
    <property type="molecule type" value="Genomic_DNA"/>
</dbReference>
<dbReference type="InterPro" id="IPR052436">
    <property type="entry name" value="LTO1_adapter"/>
</dbReference>
<sequence length="183" mass="20606">MENLLSLEEMFINAGYDNGYEKGVMEGFVDGLLLGSKQAFQLLKLVNFIQGVCTILLLPYQKNNGELRIKANRHLVNLIELCENFPTDNSEKETDLNALVIKIIAKFKLVKTTLQIEKNELSLEKFIKDDASVETKNVFELDKNVVLNSFRDVNSETVIVAQDPSNPNVSNSGVTITQQTFDF</sequence>
<gene>
    <name evidence="1" type="ORF">HK099_008074</name>
</gene>
<accession>A0AAD5XXR3</accession>
<evidence type="ECO:0008006" key="3">
    <source>
        <dbReference type="Google" id="ProtNLM"/>
    </source>
</evidence>
<evidence type="ECO:0000313" key="2">
    <source>
        <dbReference type="Proteomes" id="UP001211065"/>
    </source>
</evidence>
<dbReference type="AlphaFoldDB" id="A0AAD5XXR3"/>
<dbReference type="Proteomes" id="UP001211065">
    <property type="component" value="Unassembled WGS sequence"/>
</dbReference>
<dbReference type="PANTHER" id="PTHR28532">
    <property type="entry name" value="GEO13458P1"/>
    <property type="match status" value="1"/>
</dbReference>